<gene>
    <name evidence="2" type="ORF">GC101_27005</name>
</gene>
<evidence type="ECO:0000313" key="2">
    <source>
        <dbReference type="EMBL" id="NOU82519.1"/>
    </source>
</evidence>
<dbReference type="Proteomes" id="UP000596857">
    <property type="component" value="Unassembled WGS sequence"/>
</dbReference>
<organism evidence="2 3">
    <name type="scientific">Paenibacillus phytohabitans</name>
    <dbReference type="NCBI Taxonomy" id="2654978"/>
    <lineage>
        <taxon>Bacteria</taxon>
        <taxon>Bacillati</taxon>
        <taxon>Bacillota</taxon>
        <taxon>Bacilli</taxon>
        <taxon>Bacillales</taxon>
        <taxon>Paenibacillaceae</taxon>
        <taxon>Paenibacillus</taxon>
    </lineage>
</organism>
<feature type="region of interest" description="Disordered" evidence="1">
    <location>
        <begin position="1"/>
        <end position="21"/>
    </location>
</feature>
<comment type="caution">
    <text evidence="2">The sequence shown here is derived from an EMBL/GenBank/DDBJ whole genome shotgun (WGS) entry which is preliminary data.</text>
</comment>
<dbReference type="RefSeq" id="WP_171719855.1">
    <property type="nucleotide sequence ID" value="NZ_WHOB01000081.1"/>
</dbReference>
<feature type="compositionally biased region" description="Polar residues" evidence="1">
    <location>
        <begin position="1"/>
        <end position="13"/>
    </location>
</feature>
<sequence>MQRSITRRGSTNPPTRPGNGLALVHGLRLHADPQQQPVSLDAGELHYLATAGAAIDNSPGVHRPACWSTATALPW</sequence>
<accession>A0ABX1YSF2</accession>
<proteinExistence type="predicted"/>
<reference evidence="2 3" key="1">
    <citation type="submission" date="2019-10" db="EMBL/GenBank/DDBJ databases">
        <title>Description of Paenibacillus terricola sp. nov.</title>
        <authorList>
            <person name="Carlier A."/>
            <person name="Qi S."/>
        </authorList>
    </citation>
    <scope>NUCLEOTIDE SEQUENCE [LARGE SCALE GENOMIC DNA]</scope>
    <source>
        <strain evidence="2 3">LMG 31459</strain>
    </source>
</reference>
<protein>
    <submittedName>
        <fullName evidence="2">Uncharacterized protein</fullName>
    </submittedName>
</protein>
<keyword evidence="3" id="KW-1185">Reference proteome</keyword>
<evidence type="ECO:0000313" key="3">
    <source>
        <dbReference type="Proteomes" id="UP000596857"/>
    </source>
</evidence>
<name>A0ABX1YSF2_9BACL</name>
<evidence type="ECO:0000256" key="1">
    <source>
        <dbReference type="SAM" id="MobiDB-lite"/>
    </source>
</evidence>
<dbReference type="EMBL" id="WHOB01000081">
    <property type="protein sequence ID" value="NOU82519.1"/>
    <property type="molecule type" value="Genomic_DNA"/>
</dbReference>